<comment type="catalytic activity">
    <reaction evidence="1">
        <text>Endonucleolytic cleavage to 5'-phosphomonoester.</text>
        <dbReference type="EC" id="3.1.26.4"/>
    </reaction>
</comment>
<dbReference type="InterPro" id="IPR002156">
    <property type="entry name" value="RNaseH_domain"/>
</dbReference>
<protein>
    <recommendedName>
        <fullName evidence="4">ribonuclease H</fullName>
        <ecNumber evidence="4">3.1.26.4</ecNumber>
    </recommendedName>
</protein>
<evidence type="ECO:0000256" key="8">
    <source>
        <dbReference type="ARBA" id="ARBA00022801"/>
    </source>
</evidence>
<evidence type="ECO:0000256" key="1">
    <source>
        <dbReference type="ARBA" id="ARBA00000077"/>
    </source>
</evidence>
<dbReference type="FunFam" id="3.40.970.10:FF:000001">
    <property type="entry name" value="Ribonuclease H1"/>
    <property type="match status" value="1"/>
</dbReference>
<dbReference type="InterPro" id="IPR011320">
    <property type="entry name" value="RNase_H1_N"/>
</dbReference>
<dbReference type="CDD" id="cd09277">
    <property type="entry name" value="RNase_HI_bacteria_like"/>
    <property type="match status" value="1"/>
</dbReference>
<proteinExistence type="inferred from homology"/>
<evidence type="ECO:0000313" key="12">
    <source>
        <dbReference type="Proteomes" id="UP000192368"/>
    </source>
</evidence>
<evidence type="ECO:0000313" key="11">
    <source>
        <dbReference type="EMBL" id="SMB88173.1"/>
    </source>
</evidence>
<dbReference type="SUPFAM" id="SSF55658">
    <property type="entry name" value="L9 N-domain-like"/>
    <property type="match status" value="1"/>
</dbReference>
<dbReference type="Gene3D" id="3.40.970.10">
    <property type="entry name" value="Ribonuclease H1, N-terminal domain"/>
    <property type="match status" value="1"/>
</dbReference>
<keyword evidence="6" id="KW-0479">Metal-binding</keyword>
<dbReference type="Proteomes" id="UP000192368">
    <property type="component" value="Unassembled WGS sequence"/>
</dbReference>
<evidence type="ECO:0000256" key="4">
    <source>
        <dbReference type="ARBA" id="ARBA00012180"/>
    </source>
</evidence>
<evidence type="ECO:0000256" key="9">
    <source>
        <dbReference type="ARBA" id="ARBA00022842"/>
    </source>
</evidence>
<accession>A0A1W1V4G1</accession>
<name>A0A1W1V4G1_PEPAS</name>
<dbReference type="EMBL" id="FWWR01000009">
    <property type="protein sequence ID" value="SMB88173.1"/>
    <property type="molecule type" value="Genomic_DNA"/>
</dbReference>
<dbReference type="PANTHER" id="PTHR10642">
    <property type="entry name" value="RIBONUCLEASE H1"/>
    <property type="match status" value="1"/>
</dbReference>
<dbReference type="RefSeq" id="WP_084230909.1">
    <property type="nucleotide sequence ID" value="NZ_FWWR01000009.1"/>
</dbReference>
<dbReference type="InterPro" id="IPR037056">
    <property type="entry name" value="RNase_H1_N_sf"/>
</dbReference>
<evidence type="ECO:0000256" key="7">
    <source>
        <dbReference type="ARBA" id="ARBA00022759"/>
    </source>
</evidence>
<dbReference type="GO" id="GO:0003676">
    <property type="term" value="F:nucleic acid binding"/>
    <property type="evidence" value="ECO:0007669"/>
    <property type="project" value="InterPro"/>
</dbReference>
<organism evidence="11 12">
    <name type="scientific">Peptoniphilus asaccharolyticus DSM 20463</name>
    <dbReference type="NCBI Taxonomy" id="573058"/>
    <lineage>
        <taxon>Bacteria</taxon>
        <taxon>Bacillati</taxon>
        <taxon>Bacillota</taxon>
        <taxon>Tissierellia</taxon>
        <taxon>Tissierellales</taxon>
        <taxon>Peptoniphilaceae</taxon>
        <taxon>Peptoniphilus</taxon>
    </lineage>
</organism>
<evidence type="ECO:0000256" key="2">
    <source>
        <dbReference type="ARBA" id="ARBA00001946"/>
    </source>
</evidence>
<reference evidence="12" key="1">
    <citation type="submission" date="2017-04" db="EMBL/GenBank/DDBJ databases">
        <authorList>
            <person name="Varghese N."/>
            <person name="Submissions S."/>
        </authorList>
    </citation>
    <scope>NUCLEOTIDE SEQUENCE [LARGE SCALE GENOMIC DNA]</scope>
    <source>
        <strain evidence="12">DSM 20463</strain>
    </source>
</reference>
<evidence type="ECO:0000256" key="5">
    <source>
        <dbReference type="ARBA" id="ARBA00022722"/>
    </source>
</evidence>
<dbReference type="InterPro" id="IPR012337">
    <property type="entry name" value="RNaseH-like_sf"/>
</dbReference>
<dbReference type="SUPFAM" id="SSF53098">
    <property type="entry name" value="Ribonuclease H-like"/>
    <property type="match status" value="1"/>
</dbReference>
<gene>
    <name evidence="11" type="ORF">SAMN00017477_1360</name>
</gene>
<comment type="cofactor">
    <cofactor evidence="2">
        <name>Mg(2+)</name>
        <dbReference type="ChEBI" id="CHEBI:18420"/>
    </cofactor>
</comment>
<dbReference type="STRING" id="573058.SAMN00017477_1360"/>
<dbReference type="GO" id="GO:0043137">
    <property type="term" value="P:DNA replication, removal of RNA primer"/>
    <property type="evidence" value="ECO:0007669"/>
    <property type="project" value="TreeGrafter"/>
</dbReference>
<dbReference type="EC" id="3.1.26.4" evidence="4"/>
<keyword evidence="8" id="KW-0378">Hydrolase</keyword>
<keyword evidence="7" id="KW-0255">Endonuclease</keyword>
<comment type="similarity">
    <text evidence="3">Belongs to the RNase H family.</text>
</comment>
<dbReference type="Pfam" id="PF01693">
    <property type="entry name" value="Cauli_VI"/>
    <property type="match status" value="1"/>
</dbReference>
<keyword evidence="12" id="KW-1185">Reference proteome</keyword>
<dbReference type="PROSITE" id="PS50879">
    <property type="entry name" value="RNASE_H_1"/>
    <property type="match status" value="1"/>
</dbReference>
<dbReference type="GO" id="GO:0004523">
    <property type="term" value="F:RNA-DNA hybrid ribonuclease activity"/>
    <property type="evidence" value="ECO:0007669"/>
    <property type="project" value="UniProtKB-EC"/>
</dbReference>
<dbReference type="InterPro" id="IPR036397">
    <property type="entry name" value="RNaseH_sf"/>
</dbReference>
<dbReference type="Gene3D" id="3.30.420.10">
    <property type="entry name" value="Ribonuclease H-like superfamily/Ribonuclease H"/>
    <property type="match status" value="1"/>
</dbReference>
<dbReference type="InterPro" id="IPR050092">
    <property type="entry name" value="RNase_H"/>
</dbReference>
<evidence type="ECO:0000259" key="10">
    <source>
        <dbReference type="PROSITE" id="PS50879"/>
    </source>
</evidence>
<dbReference type="PANTHER" id="PTHR10642:SF26">
    <property type="entry name" value="RIBONUCLEASE H1"/>
    <property type="match status" value="1"/>
</dbReference>
<dbReference type="AlphaFoldDB" id="A0A1W1V4G1"/>
<sequence>MNYYAVKKGREIGIFTTWDECKKQVMGFGGAMYKKFPSREEAEAFIGGKVQENKTEDKKIVSSIKDGEIIAYVDGSYDKNEKSYSYGMVLTDGVNVIETDSKRFFGAEDASMRNVAGEIMGSKVAIERALELGYKKIYLHYDYMGIECWAVGSWKANKVSTQNYRDFYAKVKDKIEVEFIKVQAHTGVEFNELADKLAKGAK</sequence>
<dbReference type="GO" id="GO:0046872">
    <property type="term" value="F:metal ion binding"/>
    <property type="evidence" value="ECO:0007669"/>
    <property type="project" value="UniProtKB-KW"/>
</dbReference>
<keyword evidence="9" id="KW-0460">Magnesium</keyword>
<dbReference type="Pfam" id="PF00075">
    <property type="entry name" value="RNase_H"/>
    <property type="match status" value="1"/>
</dbReference>
<dbReference type="OrthoDB" id="9811552at2"/>
<keyword evidence="5" id="KW-0540">Nuclease</keyword>
<evidence type="ECO:0000256" key="3">
    <source>
        <dbReference type="ARBA" id="ARBA00005300"/>
    </source>
</evidence>
<feature type="domain" description="RNase H type-1" evidence="10">
    <location>
        <begin position="65"/>
        <end position="202"/>
    </location>
</feature>
<evidence type="ECO:0000256" key="6">
    <source>
        <dbReference type="ARBA" id="ARBA00022723"/>
    </source>
</evidence>
<dbReference type="InterPro" id="IPR009027">
    <property type="entry name" value="Ribosomal_bL9/RNase_H1_N"/>
</dbReference>